<organism evidence="2 3">
    <name type="scientific">Rhodococcus ruber</name>
    <dbReference type="NCBI Taxonomy" id="1830"/>
    <lineage>
        <taxon>Bacteria</taxon>
        <taxon>Bacillati</taxon>
        <taxon>Actinomycetota</taxon>
        <taxon>Actinomycetes</taxon>
        <taxon>Mycobacteriales</taxon>
        <taxon>Nocardiaceae</taxon>
        <taxon>Rhodococcus</taxon>
    </lineage>
</organism>
<dbReference type="Proteomes" id="UP000042997">
    <property type="component" value="Unassembled WGS sequence"/>
</dbReference>
<sequence>MTYSGYPDPGGRSTDPLTEQPFTSPDGPIPEPRHRLDEYRTARGEPDDASSAQVAQEQAGRVAGRAADAGREVAGTAGDQAARVKNEATAQAQDVLRRTRDELTDQAARQQKKVAEGLRTLGAQFGSMARDSEQPGMAGDLVRQAADRADTVASWLEQREPGGVLHEVSGFARRRPGAFIALAAGAGFVLGRLGRGLKDADSGSGSATTHSSDPASPAPHSPTAQSPGVAHPGFTAADPGAGGPAGYAYPAQGPGTSAPGTYPAGPATGAPMPGGYSAPGTGTPPPGGYAPPHPGGEVRP</sequence>
<dbReference type="OrthoDB" id="4578793at2"/>
<evidence type="ECO:0000313" key="3">
    <source>
        <dbReference type="Proteomes" id="UP000042997"/>
    </source>
</evidence>
<proteinExistence type="predicted"/>
<name>A0A098BQY1_9NOCA</name>
<dbReference type="EMBL" id="CCSD01000088">
    <property type="protein sequence ID" value="CDZ90630.1"/>
    <property type="molecule type" value="Genomic_DNA"/>
</dbReference>
<dbReference type="AlphaFoldDB" id="A0A098BQY1"/>
<feature type="region of interest" description="Disordered" evidence="1">
    <location>
        <begin position="1"/>
        <end position="93"/>
    </location>
</feature>
<protein>
    <submittedName>
        <fullName evidence="2">Uncharacterized protein</fullName>
    </submittedName>
</protein>
<feature type="compositionally biased region" description="Basic and acidic residues" evidence="1">
    <location>
        <begin position="31"/>
        <end position="46"/>
    </location>
</feature>
<feature type="compositionally biased region" description="Low complexity" evidence="1">
    <location>
        <begin position="206"/>
        <end position="215"/>
    </location>
</feature>
<feature type="compositionally biased region" description="Low complexity" evidence="1">
    <location>
        <begin position="246"/>
        <end position="281"/>
    </location>
</feature>
<evidence type="ECO:0000313" key="2">
    <source>
        <dbReference type="EMBL" id="CDZ90630.1"/>
    </source>
</evidence>
<evidence type="ECO:0000256" key="1">
    <source>
        <dbReference type="SAM" id="MobiDB-lite"/>
    </source>
</evidence>
<accession>A0A098BQY1</accession>
<dbReference type="eggNOG" id="COG0711">
    <property type="taxonomic scope" value="Bacteria"/>
</dbReference>
<gene>
    <name evidence="2" type="ORF">RHRU231_740073</name>
</gene>
<dbReference type="RefSeq" id="WP_040273799.1">
    <property type="nucleotide sequence ID" value="NZ_CP023714.1"/>
</dbReference>
<dbReference type="GeneID" id="66834119"/>
<feature type="region of interest" description="Disordered" evidence="1">
    <location>
        <begin position="194"/>
        <end position="300"/>
    </location>
</feature>
<feature type="compositionally biased region" description="Low complexity" evidence="1">
    <location>
        <begin position="59"/>
        <end position="75"/>
    </location>
</feature>
<reference evidence="2 3" key="1">
    <citation type="journal article" date="2014" name="Genome Announc.">
        <title>Draft Genome Sequence of Propane- and Butane-Oxidizing Actinobacterium Rhodococcus ruber IEGM 231.</title>
        <authorList>
            <person name="Ivshina I.B."/>
            <person name="Kuyukina M.S."/>
            <person name="Krivoruchko A.V."/>
            <person name="Barbe V."/>
            <person name="Fischer C."/>
        </authorList>
    </citation>
    <scope>NUCLEOTIDE SEQUENCE [LARGE SCALE GENOMIC DNA]</scope>
</reference>
<feature type="compositionally biased region" description="Pro residues" evidence="1">
    <location>
        <begin position="282"/>
        <end position="294"/>
    </location>
</feature>